<evidence type="ECO:0008006" key="3">
    <source>
        <dbReference type="Google" id="ProtNLM"/>
    </source>
</evidence>
<sequence length="137" mass="15977">MNKLLLQKLKHRKEAYREWQQGRVAWKKFRDVVQAARDKAMKGKAQIELNLAKDVKGKKKSFYGYFSDKRKTKNNVDPLQKEMGDLATQDMEKADVLNDFIVSVFIGKCSSSTVQVTEYKGRDWKDEESLTVRENQV</sequence>
<dbReference type="Proteomes" id="UP000233556">
    <property type="component" value="Unassembled WGS sequence"/>
</dbReference>
<dbReference type="EMBL" id="KZ505639">
    <property type="protein sequence ID" value="PKU49370.1"/>
    <property type="molecule type" value="Genomic_DNA"/>
</dbReference>
<evidence type="ECO:0000313" key="2">
    <source>
        <dbReference type="Proteomes" id="UP000233556"/>
    </source>
</evidence>
<dbReference type="OrthoDB" id="416454at2759"/>
<dbReference type="PANTHER" id="PTHR33395:SF22">
    <property type="entry name" value="REVERSE TRANSCRIPTASE DOMAIN-CONTAINING PROTEIN"/>
    <property type="match status" value="1"/>
</dbReference>
<accession>A0A2I0UTL5</accession>
<name>A0A2I0UTL5_LIMLA</name>
<proteinExistence type="predicted"/>
<dbReference type="GO" id="GO:0031012">
    <property type="term" value="C:extracellular matrix"/>
    <property type="evidence" value="ECO:0007669"/>
    <property type="project" value="TreeGrafter"/>
</dbReference>
<dbReference type="GO" id="GO:0061343">
    <property type="term" value="P:cell adhesion involved in heart morphogenesis"/>
    <property type="evidence" value="ECO:0007669"/>
    <property type="project" value="TreeGrafter"/>
</dbReference>
<reference evidence="2" key="1">
    <citation type="submission" date="2017-11" db="EMBL/GenBank/DDBJ databases">
        <authorList>
            <person name="Lima N.C."/>
            <person name="Parody-Merino A.M."/>
            <person name="Battley P.F."/>
            <person name="Fidler A.E."/>
            <person name="Prosdocimi F."/>
        </authorList>
    </citation>
    <scope>NUCLEOTIDE SEQUENCE [LARGE SCALE GENOMIC DNA]</scope>
</reference>
<protein>
    <recommendedName>
        <fullName evidence="3">Rna-directed dna polymerase from mobile element jockey-like</fullName>
    </recommendedName>
</protein>
<evidence type="ECO:0000313" key="1">
    <source>
        <dbReference type="EMBL" id="PKU49370.1"/>
    </source>
</evidence>
<organism evidence="1 2">
    <name type="scientific">Limosa lapponica baueri</name>
    <dbReference type="NCBI Taxonomy" id="1758121"/>
    <lineage>
        <taxon>Eukaryota</taxon>
        <taxon>Metazoa</taxon>
        <taxon>Chordata</taxon>
        <taxon>Craniata</taxon>
        <taxon>Vertebrata</taxon>
        <taxon>Euteleostomi</taxon>
        <taxon>Archelosauria</taxon>
        <taxon>Archosauria</taxon>
        <taxon>Dinosauria</taxon>
        <taxon>Saurischia</taxon>
        <taxon>Theropoda</taxon>
        <taxon>Coelurosauria</taxon>
        <taxon>Aves</taxon>
        <taxon>Neognathae</taxon>
        <taxon>Neoaves</taxon>
        <taxon>Charadriiformes</taxon>
        <taxon>Scolopacidae</taxon>
        <taxon>Limosa</taxon>
    </lineage>
</organism>
<keyword evidence="2" id="KW-1185">Reference proteome</keyword>
<reference evidence="2" key="2">
    <citation type="submission" date="2017-12" db="EMBL/GenBank/DDBJ databases">
        <title>Genome sequence of the Bar-tailed Godwit (Limosa lapponica baueri).</title>
        <authorList>
            <person name="Lima N.C.B."/>
            <person name="Parody-Merino A.M."/>
            <person name="Battley P.F."/>
            <person name="Fidler A.E."/>
            <person name="Prosdocimi F."/>
        </authorList>
    </citation>
    <scope>NUCLEOTIDE SEQUENCE [LARGE SCALE GENOMIC DNA]</scope>
</reference>
<dbReference type="PANTHER" id="PTHR33395">
    <property type="entry name" value="TRANSCRIPTASE, PUTATIVE-RELATED-RELATED"/>
    <property type="match status" value="1"/>
</dbReference>
<dbReference type="GO" id="GO:0007508">
    <property type="term" value="P:larval heart development"/>
    <property type="evidence" value="ECO:0007669"/>
    <property type="project" value="TreeGrafter"/>
</dbReference>
<gene>
    <name evidence="1" type="ORF">llap_409</name>
</gene>
<dbReference type="AlphaFoldDB" id="A0A2I0UTL5"/>